<gene>
    <name evidence="2" type="ORF">ENG63_03990</name>
</gene>
<comment type="caution">
    <text evidence="2">The sequence shown here is derived from an EMBL/GenBank/DDBJ whole genome shotgun (WGS) entry which is preliminary data.</text>
</comment>
<dbReference type="Proteomes" id="UP000886289">
    <property type="component" value="Unassembled WGS sequence"/>
</dbReference>
<dbReference type="NCBIfam" id="NF047752">
    <property type="entry name" value="MntA_antitoxin"/>
    <property type="match status" value="1"/>
</dbReference>
<dbReference type="SUPFAM" id="SSF81301">
    <property type="entry name" value="Nucleotidyltransferase"/>
    <property type="match status" value="1"/>
</dbReference>
<accession>A0A7C0Y2H7</accession>
<dbReference type="InterPro" id="IPR041633">
    <property type="entry name" value="Polbeta"/>
</dbReference>
<proteinExistence type="predicted"/>
<feature type="domain" description="Polymerase beta nucleotidyltransferase" evidence="1">
    <location>
        <begin position="12"/>
        <end position="102"/>
    </location>
</feature>
<reference evidence="2" key="1">
    <citation type="journal article" date="2020" name="mSystems">
        <title>Genome- and Community-Level Interaction Insights into Carbon Utilization and Element Cycling Functions of Hydrothermarchaeota in Hydrothermal Sediment.</title>
        <authorList>
            <person name="Zhou Z."/>
            <person name="Liu Y."/>
            <person name="Xu W."/>
            <person name="Pan J."/>
            <person name="Luo Z.H."/>
            <person name="Li M."/>
        </authorList>
    </citation>
    <scope>NUCLEOTIDE SEQUENCE [LARGE SCALE GENOMIC DNA]</scope>
    <source>
        <strain evidence="2">HyVt-233</strain>
    </source>
</reference>
<sequence length="145" mass="17286">MEKSNLFKKLKKEILDIYKSIDFIIVFGSYAKEHYSELSDIDIAIHFSKMPDILELGYIIAKLEAKLCKKIDIIILNELYKKNAKFCRQIITEGIVLYVSDNNKFIEFKKNTLLYYLDLKDLYEKNIKKFLERIERNKIGEQNYV</sequence>
<protein>
    <submittedName>
        <fullName evidence="2">Nucleotidyltransferase domain-containing protein</fullName>
    </submittedName>
</protein>
<dbReference type="PANTHER" id="PTHR43852">
    <property type="entry name" value="NUCLEOTIDYLTRANSFERASE"/>
    <property type="match status" value="1"/>
</dbReference>
<dbReference type="CDD" id="cd05403">
    <property type="entry name" value="NT_KNTase_like"/>
    <property type="match status" value="1"/>
</dbReference>
<organism evidence="2">
    <name type="scientific">Desulfofervidus auxilii</name>
    <dbReference type="NCBI Taxonomy" id="1621989"/>
    <lineage>
        <taxon>Bacteria</taxon>
        <taxon>Pseudomonadati</taxon>
        <taxon>Thermodesulfobacteriota</taxon>
        <taxon>Candidatus Desulfofervidia</taxon>
        <taxon>Candidatus Desulfofervidales</taxon>
        <taxon>Candidatus Desulfofervidaceae</taxon>
        <taxon>Candidatus Desulfofervidus</taxon>
    </lineage>
</organism>
<dbReference type="InterPro" id="IPR043519">
    <property type="entry name" value="NT_sf"/>
</dbReference>
<dbReference type="AlphaFoldDB" id="A0A7C0Y2H7"/>
<dbReference type="PANTHER" id="PTHR43852:SF2">
    <property type="entry name" value="PROTEIN ADENYLYLTRANSFERASE MNTA"/>
    <property type="match status" value="1"/>
</dbReference>
<evidence type="ECO:0000313" key="2">
    <source>
        <dbReference type="EMBL" id="HDD44006.1"/>
    </source>
</evidence>
<dbReference type="Gene3D" id="3.30.460.10">
    <property type="entry name" value="Beta Polymerase, domain 2"/>
    <property type="match status" value="1"/>
</dbReference>
<dbReference type="InterPro" id="IPR052930">
    <property type="entry name" value="TA_antitoxin_MntA"/>
</dbReference>
<evidence type="ECO:0000259" key="1">
    <source>
        <dbReference type="Pfam" id="PF18765"/>
    </source>
</evidence>
<dbReference type="Pfam" id="PF18765">
    <property type="entry name" value="Polbeta"/>
    <property type="match status" value="1"/>
</dbReference>
<name>A0A7C0Y2H7_DESA2</name>
<dbReference type="EMBL" id="DRBS01000151">
    <property type="protein sequence ID" value="HDD44006.1"/>
    <property type="molecule type" value="Genomic_DNA"/>
</dbReference>